<gene>
    <name evidence="1" type="ORF">SAMN05660826_00428</name>
</gene>
<dbReference type="OrthoDB" id="9811390at2"/>
<accession>A0A1M7GQL1</accession>
<dbReference type="NCBIfam" id="NF046065">
    <property type="entry name" value="MtxRegRemB"/>
    <property type="match status" value="1"/>
</dbReference>
<evidence type="ECO:0008006" key="3">
    <source>
        <dbReference type="Google" id="ProtNLM"/>
    </source>
</evidence>
<name>A0A1M7GQL1_9FIRM</name>
<dbReference type="EMBL" id="FRCR01000002">
    <property type="protein sequence ID" value="SHM18674.1"/>
    <property type="molecule type" value="Genomic_DNA"/>
</dbReference>
<dbReference type="Pfam" id="PF04025">
    <property type="entry name" value="RemA-like"/>
    <property type="match status" value="1"/>
</dbReference>
<evidence type="ECO:0000313" key="1">
    <source>
        <dbReference type="EMBL" id="SHM18674.1"/>
    </source>
</evidence>
<proteinExistence type="predicted"/>
<dbReference type="STRING" id="447595.SAMN05660826_00428"/>
<dbReference type="AlphaFoldDB" id="A0A1M7GQL1"/>
<evidence type="ECO:0000313" key="2">
    <source>
        <dbReference type="Proteomes" id="UP000184375"/>
    </source>
</evidence>
<dbReference type="RefSeq" id="WP_073253953.1">
    <property type="nucleotide sequence ID" value="NZ_FRCR01000002.1"/>
</dbReference>
<dbReference type="Proteomes" id="UP000184375">
    <property type="component" value="Unassembled WGS sequence"/>
</dbReference>
<keyword evidence="2" id="KW-1185">Reference proteome</keyword>
<sequence>MFLHIGKNTVVRTKDIIMILDRECTLSRDTKDFLQIAKEEGFIVPGEEEGKSLVVTDKKIYFSPISSTTLFKRSHFLKSLSDECF</sequence>
<reference evidence="2" key="1">
    <citation type="submission" date="2016-11" db="EMBL/GenBank/DDBJ databases">
        <authorList>
            <person name="Varghese N."/>
            <person name="Submissions S."/>
        </authorList>
    </citation>
    <scope>NUCLEOTIDE SEQUENCE [LARGE SCALE GENOMIC DNA]</scope>
    <source>
        <strain evidence="2">DSM 18802</strain>
    </source>
</reference>
<dbReference type="InterPro" id="IPR007169">
    <property type="entry name" value="RemA-like"/>
</dbReference>
<organism evidence="1 2">
    <name type="scientific">Caldanaerovirga acetigignens</name>
    <dbReference type="NCBI Taxonomy" id="447595"/>
    <lineage>
        <taxon>Bacteria</taxon>
        <taxon>Bacillati</taxon>
        <taxon>Bacillota</taxon>
        <taxon>Clostridia</taxon>
        <taxon>Thermosediminibacterales</taxon>
        <taxon>Thermosediminibacteraceae</taxon>
        <taxon>Caldanaerovirga</taxon>
    </lineage>
</organism>
<protein>
    <recommendedName>
        <fullName evidence="3">DUF370 domain-containing protein</fullName>
    </recommendedName>
</protein>